<feature type="domain" description="Alpha-carbonic anhydrase" evidence="10">
    <location>
        <begin position="38"/>
        <end position="304"/>
    </location>
</feature>
<keyword evidence="3" id="KW-0479">Metal-binding</keyword>
<comment type="caution">
    <text evidence="11">The sequence shown here is derived from an EMBL/GenBank/DDBJ whole genome shotgun (WGS) entry which is preliminary data.</text>
</comment>
<evidence type="ECO:0000256" key="5">
    <source>
        <dbReference type="ARBA" id="ARBA00023239"/>
    </source>
</evidence>
<dbReference type="AlphaFoldDB" id="A0A812YIE4"/>
<dbReference type="GO" id="GO:0008270">
    <property type="term" value="F:zinc ion binding"/>
    <property type="evidence" value="ECO:0007669"/>
    <property type="project" value="InterPro"/>
</dbReference>
<accession>A0A812YIE4</accession>
<dbReference type="InterPro" id="IPR001148">
    <property type="entry name" value="CA_dom"/>
</dbReference>
<dbReference type="SMART" id="SM01057">
    <property type="entry name" value="Carb_anhydrase"/>
    <property type="match status" value="1"/>
</dbReference>
<dbReference type="EMBL" id="CAJNIZ010048081">
    <property type="protein sequence ID" value="CAE7781632.1"/>
    <property type="molecule type" value="Genomic_DNA"/>
</dbReference>
<evidence type="ECO:0000256" key="3">
    <source>
        <dbReference type="ARBA" id="ARBA00022723"/>
    </source>
</evidence>
<evidence type="ECO:0000256" key="4">
    <source>
        <dbReference type="ARBA" id="ARBA00022833"/>
    </source>
</evidence>
<gene>
    <name evidence="11" type="primary">cah</name>
    <name evidence="11" type="ORF">SPIL2461_LOCUS23241</name>
</gene>
<keyword evidence="12" id="KW-1185">Reference proteome</keyword>
<feature type="compositionally biased region" description="Basic and acidic residues" evidence="7">
    <location>
        <begin position="357"/>
        <end position="374"/>
    </location>
</feature>
<dbReference type="CDD" id="cd03124">
    <property type="entry name" value="alpha_CA_prokaryotic_like"/>
    <property type="match status" value="1"/>
</dbReference>
<protein>
    <recommendedName>
        <fullName evidence="2">carbonic anhydrase</fullName>
        <ecNumber evidence="2">4.2.1.1</ecNumber>
    </recommendedName>
</protein>
<sequence length="441" mass="48486">MGHLSAATRSLLLLSTADVALASSHSSASPRRQAAEGPPWTYANQGHWTKISSRCGNFGDQSPIDIAEARAVPERALRLQTSGHASTLGSIVWNYSWPLVNVLLGTTPRGWQVLLQSPFDTTTLLTFINGKQFYLRRIEFTSPSENSLDGQSFDMEMQLVHNAAADGQLLVTSVFLKVGLVEGNEYLNTFWPQFPPTASEDGVPAQIANPFYALPGDRSLFAFNGSSTVPPCGTDTIWMVFKEPLMISRAQRDLYRAALNLSAPSGFLRFGSAPAGVVQPWNADLGMNNRLPQPQGSRQIAFFPMSNPPSQMSFDLTSGHFWGFFGIGLLLLSVFIGLMALICLLCSGGVRTKGRARSKEVYTRSEETDEDRQPLYRPAEQPMQTQMQRMPMPTQPQWPASAGRGMATRPQMPQMSGARAPMMTQPMNFAGAPQTRFAMRR</sequence>
<name>A0A812YIE4_SYMPI</name>
<keyword evidence="4" id="KW-0862">Zinc</keyword>
<keyword evidence="8" id="KW-0812">Transmembrane</keyword>
<proteinExistence type="inferred from homology"/>
<dbReference type="GO" id="GO:0004089">
    <property type="term" value="F:carbonate dehydratase activity"/>
    <property type="evidence" value="ECO:0007669"/>
    <property type="project" value="UniProtKB-EC"/>
</dbReference>
<reference evidence="11" key="1">
    <citation type="submission" date="2021-02" db="EMBL/GenBank/DDBJ databases">
        <authorList>
            <person name="Dougan E. K."/>
            <person name="Rhodes N."/>
            <person name="Thang M."/>
            <person name="Chan C."/>
        </authorList>
    </citation>
    <scope>NUCLEOTIDE SEQUENCE</scope>
</reference>
<dbReference type="Gene3D" id="3.10.200.10">
    <property type="entry name" value="Alpha carbonic anhydrase"/>
    <property type="match status" value="1"/>
</dbReference>
<dbReference type="PROSITE" id="PS51144">
    <property type="entry name" value="ALPHA_CA_2"/>
    <property type="match status" value="1"/>
</dbReference>
<evidence type="ECO:0000259" key="10">
    <source>
        <dbReference type="PROSITE" id="PS51144"/>
    </source>
</evidence>
<feature type="region of interest" description="Disordered" evidence="7">
    <location>
        <begin position="355"/>
        <end position="419"/>
    </location>
</feature>
<dbReference type="OrthoDB" id="429145at2759"/>
<evidence type="ECO:0000256" key="8">
    <source>
        <dbReference type="SAM" id="Phobius"/>
    </source>
</evidence>
<dbReference type="Proteomes" id="UP000649617">
    <property type="component" value="Unassembled WGS sequence"/>
</dbReference>
<feature type="signal peptide" evidence="9">
    <location>
        <begin position="1"/>
        <end position="22"/>
    </location>
</feature>
<evidence type="ECO:0000256" key="9">
    <source>
        <dbReference type="SAM" id="SignalP"/>
    </source>
</evidence>
<dbReference type="PANTHER" id="PTHR18952:SF265">
    <property type="entry name" value="CARBONIC ANHYDRASE"/>
    <property type="match status" value="1"/>
</dbReference>
<keyword evidence="5" id="KW-0456">Lyase</keyword>
<dbReference type="Pfam" id="PF00194">
    <property type="entry name" value="Carb_anhydrase"/>
    <property type="match status" value="1"/>
</dbReference>
<dbReference type="InterPro" id="IPR036398">
    <property type="entry name" value="CA_dom_sf"/>
</dbReference>
<dbReference type="InterPro" id="IPR041891">
    <property type="entry name" value="Alpha_CA_prokaryot-like"/>
</dbReference>
<dbReference type="InterPro" id="IPR023561">
    <property type="entry name" value="Carbonic_anhydrase_a-class"/>
</dbReference>
<feature type="compositionally biased region" description="Low complexity" evidence="7">
    <location>
        <begin position="381"/>
        <end position="397"/>
    </location>
</feature>
<dbReference type="PANTHER" id="PTHR18952">
    <property type="entry name" value="CARBONIC ANHYDRASE"/>
    <property type="match status" value="1"/>
</dbReference>
<comment type="similarity">
    <text evidence="1">Belongs to the alpha-carbonic anhydrase family.</text>
</comment>
<evidence type="ECO:0000313" key="11">
    <source>
        <dbReference type="EMBL" id="CAE7781632.1"/>
    </source>
</evidence>
<comment type="catalytic activity">
    <reaction evidence="6">
        <text>hydrogencarbonate + H(+) = CO2 + H2O</text>
        <dbReference type="Rhea" id="RHEA:10748"/>
        <dbReference type="ChEBI" id="CHEBI:15377"/>
        <dbReference type="ChEBI" id="CHEBI:15378"/>
        <dbReference type="ChEBI" id="CHEBI:16526"/>
        <dbReference type="ChEBI" id="CHEBI:17544"/>
        <dbReference type="EC" id="4.2.1.1"/>
    </reaction>
</comment>
<evidence type="ECO:0000256" key="6">
    <source>
        <dbReference type="ARBA" id="ARBA00048348"/>
    </source>
</evidence>
<evidence type="ECO:0000256" key="7">
    <source>
        <dbReference type="SAM" id="MobiDB-lite"/>
    </source>
</evidence>
<keyword evidence="8" id="KW-0472">Membrane</keyword>
<keyword evidence="8" id="KW-1133">Transmembrane helix</keyword>
<organism evidence="11 12">
    <name type="scientific">Symbiodinium pilosum</name>
    <name type="common">Dinoflagellate</name>
    <dbReference type="NCBI Taxonomy" id="2952"/>
    <lineage>
        <taxon>Eukaryota</taxon>
        <taxon>Sar</taxon>
        <taxon>Alveolata</taxon>
        <taxon>Dinophyceae</taxon>
        <taxon>Suessiales</taxon>
        <taxon>Symbiodiniaceae</taxon>
        <taxon>Symbiodinium</taxon>
    </lineage>
</organism>
<feature type="transmembrane region" description="Helical" evidence="8">
    <location>
        <begin position="321"/>
        <end position="350"/>
    </location>
</feature>
<evidence type="ECO:0000256" key="2">
    <source>
        <dbReference type="ARBA" id="ARBA00012925"/>
    </source>
</evidence>
<feature type="chain" id="PRO_5032582600" description="carbonic anhydrase" evidence="9">
    <location>
        <begin position="23"/>
        <end position="441"/>
    </location>
</feature>
<evidence type="ECO:0000313" key="12">
    <source>
        <dbReference type="Proteomes" id="UP000649617"/>
    </source>
</evidence>
<keyword evidence="9" id="KW-0732">Signal</keyword>
<evidence type="ECO:0000256" key="1">
    <source>
        <dbReference type="ARBA" id="ARBA00010718"/>
    </source>
</evidence>
<dbReference type="EC" id="4.2.1.1" evidence="2"/>
<dbReference type="SUPFAM" id="SSF51069">
    <property type="entry name" value="Carbonic anhydrase"/>
    <property type="match status" value="1"/>
</dbReference>